<evidence type="ECO:0000313" key="7">
    <source>
        <dbReference type="Proteomes" id="UP001431313"/>
    </source>
</evidence>
<dbReference type="PANTHER" id="PTHR42847:SF4">
    <property type="entry name" value="ALKANESULFONATE MONOOXYGENASE-RELATED"/>
    <property type="match status" value="1"/>
</dbReference>
<keyword evidence="1" id="KW-0285">Flavoprotein</keyword>
<gene>
    <name evidence="6" type="ORF">NX801_08560</name>
</gene>
<dbReference type="RefSeq" id="WP_258786598.1">
    <property type="nucleotide sequence ID" value="NZ_JANUGQ010000005.1"/>
</dbReference>
<dbReference type="InterPro" id="IPR036661">
    <property type="entry name" value="Luciferase-like_sf"/>
</dbReference>
<dbReference type="PANTHER" id="PTHR42847">
    <property type="entry name" value="ALKANESULFONATE MONOOXYGENASE"/>
    <property type="match status" value="1"/>
</dbReference>
<evidence type="ECO:0000256" key="3">
    <source>
        <dbReference type="ARBA" id="ARBA00023002"/>
    </source>
</evidence>
<dbReference type="EMBL" id="JANUGQ010000005">
    <property type="protein sequence ID" value="MCS0635714.1"/>
    <property type="molecule type" value="Genomic_DNA"/>
</dbReference>
<dbReference type="SUPFAM" id="SSF51679">
    <property type="entry name" value="Bacterial luciferase-like"/>
    <property type="match status" value="1"/>
</dbReference>
<feature type="domain" description="Luciferase-like" evidence="5">
    <location>
        <begin position="38"/>
        <end position="343"/>
    </location>
</feature>
<dbReference type="InterPro" id="IPR011251">
    <property type="entry name" value="Luciferase-like_dom"/>
</dbReference>
<comment type="caution">
    <text evidence="6">The sequence shown here is derived from an EMBL/GenBank/DDBJ whole genome shotgun (WGS) entry which is preliminary data.</text>
</comment>
<name>A0ABT2CE84_9ACTN</name>
<keyword evidence="4" id="KW-0503">Monooxygenase</keyword>
<keyword evidence="2" id="KW-0288">FMN</keyword>
<evidence type="ECO:0000256" key="2">
    <source>
        <dbReference type="ARBA" id="ARBA00022643"/>
    </source>
</evidence>
<sequence>MTVHLHWFLPTGGDGRTLVDRHAYTDGGIKRSRITPAGGVRAPDIDYLAQIAKAAERLGFEAVLTPTGTWCEDAWLTTAALAQHTERLKFLVAFRPGVLSPVLAAQMAATYQRITRGRLLLNVVTGGDATEQRRFGDHLDHDRRYARTAEFLSVVRKAWDGHPFDHDGEYYQVEGGLTALPPDPLPEIFFGGSSAAAGPVAATHADVYLTWGEPPWQVKEKIDWIRGLAGREGREVRFGIRLHTISRDSAREAWATADRLLADLDPDTVAAAQQALGRSESEGQRRMLALHGGGTLDRDRLEVSPNLWAGVGLVRGGAGTALVGSHADVADRIEEYHDLGVEHFVLSGYPHLEEAYWFGEGVTPELAARGLLAAAPPAPLLGVPAANGRPASAPGGAPLLVAGGR</sequence>
<proteinExistence type="predicted"/>
<dbReference type="CDD" id="cd01094">
    <property type="entry name" value="Alkanesulfonate_monoxygenase"/>
    <property type="match status" value="1"/>
</dbReference>
<accession>A0ABT2CE84</accession>
<dbReference type="Pfam" id="PF00296">
    <property type="entry name" value="Bac_luciferase"/>
    <property type="match status" value="1"/>
</dbReference>
<dbReference type="InterPro" id="IPR050172">
    <property type="entry name" value="SsuD_RutA_monooxygenase"/>
</dbReference>
<protein>
    <submittedName>
        <fullName evidence="6">LLM class flavin-dependent oxidoreductase</fullName>
    </submittedName>
</protein>
<evidence type="ECO:0000313" key="6">
    <source>
        <dbReference type="EMBL" id="MCS0635714.1"/>
    </source>
</evidence>
<dbReference type="Gene3D" id="3.20.20.30">
    <property type="entry name" value="Luciferase-like domain"/>
    <property type="match status" value="1"/>
</dbReference>
<reference evidence="6" key="1">
    <citation type="submission" date="2022-08" db="EMBL/GenBank/DDBJ databases">
        <authorList>
            <person name="Somphong A."/>
            <person name="Phongsopitanun W."/>
        </authorList>
    </citation>
    <scope>NUCLEOTIDE SEQUENCE</scope>
    <source>
        <strain evidence="6">LP05-1</strain>
    </source>
</reference>
<dbReference type="Proteomes" id="UP001431313">
    <property type="component" value="Unassembled WGS sequence"/>
</dbReference>
<organism evidence="6 7">
    <name type="scientific">Streptomyces pyxinae</name>
    <dbReference type="NCBI Taxonomy" id="2970734"/>
    <lineage>
        <taxon>Bacteria</taxon>
        <taxon>Bacillati</taxon>
        <taxon>Actinomycetota</taxon>
        <taxon>Actinomycetes</taxon>
        <taxon>Kitasatosporales</taxon>
        <taxon>Streptomycetaceae</taxon>
        <taxon>Streptomyces</taxon>
    </lineage>
</organism>
<evidence type="ECO:0000259" key="5">
    <source>
        <dbReference type="Pfam" id="PF00296"/>
    </source>
</evidence>
<evidence type="ECO:0000256" key="1">
    <source>
        <dbReference type="ARBA" id="ARBA00022630"/>
    </source>
</evidence>
<evidence type="ECO:0000256" key="4">
    <source>
        <dbReference type="ARBA" id="ARBA00023033"/>
    </source>
</evidence>
<keyword evidence="3" id="KW-0560">Oxidoreductase</keyword>
<keyword evidence="7" id="KW-1185">Reference proteome</keyword>